<dbReference type="Gene3D" id="1.25.40.390">
    <property type="match status" value="1"/>
</dbReference>
<evidence type="ECO:0000259" key="6">
    <source>
        <dbReference type="Pfam" id="PF07980"/>
    </source>
</evidence>
<dbReference type="Proteomes" id="UP000680038">
    <property type="component" value="Unassembled WGS sequence"/>
</dbReference>
<feature type="domain" description="RagB/SusD" evidence="6">
    <location>
        <begin position="339"/>
        <end position="495"/>
    </location>
</feature>
<dbReference type="Pfam" id="PF14322">
    <property type="entry name" value="SusD-like_3"/>
    <property type="match status" value="1"/>
</dbReference>
<evidence type="ECO:0000259" key="7">
    <source>
        <dbReference type="Pfam" id="PF14322"/>
    </source>
</evidence>
<dbReference type="InterPro" id="IPR011990">
    <property type="entry name" value="TPR-like_helical_dom_sf"/>
</dbReference>
<dbReference type="InterPro" id="IPR033985">
    <property type="entry name" value="SusD-like_N"/>
</dbReference>
<dbReference type="AlphaFoldDB" id="A0A916N7H8"/>
<comment type="similarity">
    <text evidence="2">Belongs to the SusD family.</text>
</comment>
<gene>
    <name evidence="8" type="ORF">DYBT9275_05658</name>
</gene>
<proteinExistence type="inferred from homology"/>
<dbReference type="RefSeq" id="WP_215242013.1">
    <property type="nucleotide sequence ID" value="NZ_CAJRAF010000004.1"/>
</dbReference>
<comment type="caution">
    <text evidence="8">The sequence shown here is derived from an EMBL/GenBank/DDBJ whole genome shotgun (WGS) entry which is preliminary data.</text>
</comment>
<keyword evidence="9" id="KW-1185">Reference proteome</keyword>
<keyword evidence="5" id="KW-0998">Cell outer membrane</keyword>
<keyword evidence="3" id="KW-0732">Signal</keyword>
<evidence type="ECO:0000256" key="4">
    <source>
        <dbReference type="ARBA" id="ARBA00023136"/>
    </source>
</evidence>
<evidence type="ECO:0000256" key="3">
    <source>
        <dbReference type="ARBA" id="ARBA00022729"/>
    </source>
</evidence>
<dbReference type="CDD" id="cd08977">
    <property type="entry name" value="SusD"/>
    <property type="match status" value="1"/>
</dbReference>
<keyword evidence="4" id="KW-0472">Membrane</keyword>
<sequence length="495" mass="55896">MKNTNTILIRIVTAIVLLTGVTSCHDELLNPVPESVLTTANAFNTAQDIDLAVLGIYSSLQTKVQKDYLIMEMTSDNMFAEYYATEPGLIEMEFLTVSSENNILNVFWKNAYSGIFRANSVLNYIDRPTNYAEGKKNQYIGEAKFMRALFYFDLVRIFGDVPLVLNQISAAEAEQIGRTPSADVYAQILADLNDAVANLPNPSAVPRGRASKAAALTLLSRVYIQMKDYANAKTRLEQVINGFNYKLVTNFRDLFSLETEANTEAIYSVPFVAGTNGQELSTTFAPLQGVYGIVSTGNRVGRPSWDLHKRYDPLDTRKKVTIEEWQLPANATPTSQPIWYPYINKYMVPHLPNTSGLDLPIMRFAEVILMYAEVLYETGNTAGALEQINMIRKRAFKDDLHAYKPEAIATRETFMDVLLLERRLELAFENHRWFDLVRTGRFTKVLSNFEGEYNPGTGTAEIQEVNAKEFMKFFPIPYEQIQLAKSGVLKQNDGY</sequence>
<name>A0A916N7H8_9BACT</name>
<dbReference type="EMBL" id="CAJRAF010000004">
    <property type="protein sequence ID" value="CAG5016888.1"/>
    <property type="molecule type" value="Genomic_DNA"/>
</dbReference>
<evidence type="ECO:0000313" key="9">
    <source>
        <dbReference type="Proteomes" id="UP000680038"/>
    </source>
</evidence>
<dbReference type="InterPro" id="IPR012944">
    <property type="entry name" value="SusD_RagB_dom"/>
</dbReference>
<comment type="subcellular location">
    <subcellularLocation>
        <location evidence="1">Cell outer membrane</location>
    </subcellularLocation>
</comment>
<dbReference type="GO" id="GO:0009279">
    <property type="term" value="C:cell outer membrane"/>
    <property type="evidence" value="ECO:0007669"/>
    <property type="project" value="UniProtKB-SubCell"/>
</dbReference>
<evidence type="ECO:0000313" key="8">
    <source>
        <dbReference type="EMBL" id="CAG5016888.1"/>
    </source>
</evidence>
<protein>
    <submittedName>
        <fullName evidence="8">SusD-like protein P2</fullName>
    </submittedName>
</protein>
<organism evidence="8 9">
    <name type="scientific">Dyadobacter helix</name>
    <dbReference type="NCBI Taxonomy" id="2822344"/>
    <lineage>
        <taxon>Bacteria</taxon>
        <taxon>Pseudomonadati</taxon>
        <taxon>Bacteroidota</taxon>
        <taxon>Cytophagia</taxon>
        <taxon>Cytophagales</taxon>
        <taxon>Spirosomataceae</taxon>
        <taxon>Dyadobacter</taxon>
    </lineage>
</organism>
<evidence type="ECO:0000256" key="2">
    <source>
        <dbReference type="ARBA" id="ARBA00006275"/>
    </source>
</evidence>
<accession>A0A916N7H8</accession>
<evidence type="ECO:0000256" key="5">
    <source>
        <dbReference type="ARBA" id="ARBA00023237"/>
    </source>
</evidence>
<evidence type="ECO:0000256" key="1">
    <source>
        <dbReference type="ARBA" id="ARBA00004442"/>
    </source>
</evidence>
<dbReference type="PROSITE" id="PS51257">
    <property type="entry name" value="PROKAR_LIPOPROTEIN"/>
    <property type="match status" value="1"/>
</dbReference>
<feature type="domain" description="SusD-like N-terminal" evidence="7">
    <location>
        <begin position="43"/>
        <end position="223"/>
    </location>
</feature>
<dbReference type="SUPFAM" id="SSF48452">
    <property type="entry name" value="TPR-like"/>
    <property type="match status" value="1"/>
</dbReference>
<dbReference type="Pfam" id="PF07980">
    <property type="entry name" value="SusD_RagB"/>
    <property type="match status" value="1"/>
</dbReference>
<reference evidence="8" key="1">
    <citation type="submission" date="2021-04" db="EMBL/GenBank/DDBJ databases">
        <authorList>
            <person name="Rodrigo-Torres L."/>
            <person name="Arahal R. D."/>
            <person name="Lucena T."/>
        </authorList>
    </citation>
    <scope>NUCLEOTIDE SEQUENCE</scope>
    <source>
        <strain evidence="8">CECT 9275</strain>
    </source>
</reference>